<keyword evidence="11" id="KW-1185">Reference proteome</keyword>
<dbReference type="CDD" id="cd09274">
    <property type="entry name" value="RNase_HI_RT_Ty3"/>
    <property type="match status" value="1"/>
</dbReference>
<evidence type="ECO:0000256" key="8">
    <source>
        <dbReference type="SAM" id="MobiDB-lite"/>
    </source>
</evidence>
<evidence type="ECO:0000256" key="6">
    <source>
        <dbReference type="ARBA" id="ARBA00023268"/>
    </source>
</evidence>
<feature type="domain" description="Integrase catalytic" evidence="9">
    <location>
        <begin position="331"/>
        <end position="489"/>
    </location>
</feature>
<dbReference type="InterPro" id="IPR036397">
    <property type="entry name" value="RNaseH_sf"/>
</dbReference>
<dbReference type="Pfam" id="PF00665">
    <property type="entry name" value="rve"/>
    <property type="match status" value="1"/>
</dbReference>
<evidence type="ECO:0000256" key="3">
    <source>
        <dbReference type="ARBA" id="ARBA00022722"/>
    </source>
</evidence>
<dbReference type="InterPro" id="IPR050951">
    <property type="entry name" value="Retrovirus_Pol_polyprotein"/>
</dbReference>
<keyword evidence="2" id="KW-0548">Nucleotidyltransferase</keyword>
<dbReference type="FunFam" id="1.10.340.70:FF:000001">
    <property type="entry name" value="Retrovirus-related Pol polyprotein from transposon gypsy-like Protein"/>
    <property type="match status" value="1"/>
</dbReference>
<proteinExistence type="predicted"/>
<evidence type="ECO:0000313" key="10">
    <source>
        <dbReference type="EMBL" id="KMQ86624.1"/>
    </source>
</evidence>
<dbReference type="PANTHER" id="PTHR37984:SF5">
    <property type="entry name" value="PROTEIN NYNRIN-LIKE"/>
    <property type="match status" value="1"/>
</dbReference>
<dbReference type="STRING" id="67767.A0A0J7K8L8"/>
<dbReference type="InterPro" id="IPR041577">
    <property type="entry name" value="RT_RNaseH_2"/>
</dbReference>
<evidence type="ECO:0000256" key="5">
    <source>
        <dbReference type="ARBA" id="ARBA00022918"/>
    </source>
</evidence>
<dbReference type="OrthoDB" id="7554763at2759"/>
<dbReference type="InterPro" id="IPR001584">
    <property type="entry name" value="Integrase_cat-core"/>
</dbReference>
<dbReference type="Gene3D" id="3.30.420.10">
    <property type="entry name" value="Ribonuclease H-like superfamily/Ribonuclease H"/>
    <property type="match status" value="1"/>
</dbReference>
<evidence type="ECO:0000256" key="7">
    <source>
        <dbReference type="SAM" id="Coils"/>
    </source>
</evidence>
<dbReference type="InterPro" id="IPR043502">
    <property type="entry name" value="DNA/RNA_pol_sf"/>
</dbReference>
<dbReference type="Proteomes" id="UP000036403">
    <property type="component" value="Unassembled WGS sequence"/>
</dbReference>
<dbReference type="Pfam" id="PF17919">
    <property type="entry name" value="RT_RNaseH_2"/>
    <property type="match status" value="1"/>
</dbReference>
<keyword evidence="4" id="KW-0255">Endonuclease</keyword>
<dbReference type="PROSITE" id="PS50994">
    <property type="entry name" value="INTEGRASE"/>
    <property type="match status" value="1"/>
</dbReference>
<dbReference type="AlphaFoldDB" id="A0A0J7K8L8"/>
<reference evidence="10 11" key="1">
    <citation type="submission" date="2015-04" db="EMBL/GenBank/DDBJ databases">
        <title>Lasius niger genome sequencing.</title>
        <authorList>
            <person name="Konorov E.A."/>
            <person name="Nikitin M.A."/>
            <person name="Kirill M.V."/>
            <person name="Chang P."/>
        </authorList>
    </citation>
    <scope>NUCLEOTIDE SEQUENCE [LARGE SCALE GENOMIC DNA]</scope>
    <source>
        <tissue evidence="10">Whole</tissue>
    </source>
</reference>
<feature type="region of interest" description="Disordered" evidence="8">
    <location>
        <begin position="606"/>
        <end position="640"/>
    </location>
</feature>
<evidence type="ECO:0000256" key="4">
    <source>
        <dbReference type="ARBA" id="ARBA00022759"/>
    </source>
</evidence>
<dbReference type="PANTHER" id="PTHR37984">
    <property type="entry name" value="PROTEIN CBG26694"/>
    <property type="match status" value="1"/>
</dbReference>
<evidence type="ECO:0000313" key="11">
    <source>
        <dbReference type="Proteomes" id="UP000036403"/>
    </source>
</evidence>
<keyword evidence="2" id="KW-0808">Transferase</keyword>
<evidence type="ECO:0000256" key="1">
    <source>
        <dbReference type="ARBA" id="ARBA00012493"/>
    </source>
</evidence>
<dbReference type="GO" id="GO:0042575">
    <property type="term" value="C:DNA polymerase complex"/>
    <property type="evidence" value="ECO:0007669"/>
    <property type="project" value="UniProtKB-ARBA"/>
</dbReference>
<dbReference type="InterPro" id="IPR043128">
    <property type="entry name" value="Rev_trsase/Diguanyl_cyclase"/>
</dbReference>
<feature type="coiled-coil region" evidence="7">
    <location>
        <begin position="511"/>
        <end position="538"/>
    </location>
</feature>
<gene>
    <name evidence="10" type="ORF">RF55_14342</name>
</gene>
<sequence length="640" mass="73512">MHFSEPRDVRQVQAFLGLSGYFRKFIPKYSLIARPLSDLLRANVKFHFDVAEKDAFKRLKTILSERPVLNLYRVNAETELHTDASMYGYGAILLQRNSEDRLLHPVYYASGKTTPAEEKYTSYELEVLAIIRALKRFRVYLLGIEFKIVTDCRAFALTMSKRDLCVRVARWALLLEEFRYSIEHRPGKNMVHVDALSRSPLPSCLVISECEEGLLARLRKAQREDSDLKKIADAIERGEPNNYVVRSGILYKDADGDIRVVVPRAMRRQVIRKAHEQGHFGVGKTEALLRKDYWIPGLRAEVEKVIKNCITCILAERKHGRSECFLSPIEKGSVPLDTFHIDYLGPLPSTKKSYVHIFVMVDGFSKFTWLYATKSASAMEAIGRLKRQSCIFANPRRIVSDRGSAFTSGEFEEYCRSEGISHQLITTGVPRANGQVERVNRTLIPLLTKLSAPKPHEWYKYLDIAQLYLNSTLHRSIGMTPFRVMLGVDPRIRDNPDIKELLQNELITLFSDDREELREQAQKSIEKIQRENKANYDKKRKEPSIYCEGDLVAIRRTQQGPGLKFAHKYLGPYEIIKALRNHRYVVHKVGEHEGPLQTSSVAEYMKPWIDDDDDVEGMSESEDEEKSERSGRPLGQDGRV</sequence>
<keyword evidence="4" id="KW-0378">Hydrolase</keyword>
<feature type="compositionally biased region" description="Acidic residues" evidence="8">
    <location>
        <begin position="610"/>
        <end position="625"/>
    </location>
</feature>
<dbReference type="EMBL" id="LBMM01011790">
    <property type="protein sequence ID" value="KMQ86624.1"/>
    <property type="molecule type" value="Genomic_DNA"/>
</dbReference>
<keyword evidence="3" id="KW-0540">Nuclease</keyword>
<dbReference type="SUPFAM" id="SSF53098">
    <property type="entry name" value="Ribonuclease H-like"/>
    <property type="match status" value="1"/>
</dbReference>
<dbReference type="InterPro" id="IPR041588">
    <property type="entry name" value="Integrase_H2C2"/>
</dbReference>
<accession>A0A0J7K8L8</accession>
<comment type="caution">
    <text evidence="10">The sequence shown here is derived from an EMBL/GenBank/DDBJ whole genome shotgun (WGS) entry which is preliminary data.</text>
</comment>
<organism evidence="10 11">
    <name type="scientific">Lasius niger</name>
    <name type="common">Black garden ant</name>
    <dbReference type="NCBI Taxonomy" id="67767"/>
    <lineage>
        <taxon>Eukaryota</taxon>
        <taxon>Metazoa</taxon>
        <taxon>Ecdysozoa</taxon>
        <taxon>Arthropoda</taxon>
        <taxon>Hexapoda</taxon>
        <taxon>Insecta</taxon>
        <taxon>Pterygota</taxon>
        <taxon>Neoptera</taxon>
        <taxon>Endopterygota</taxon>
        <taxon>Hymenoptera</taxon>
        <taxon>Apocrita</taxon>
        <taxon>Aculeata</taxon>
        <taxon>Formicoidea</taxon>
        <taxon>Formicidae</taxon>
        <taxon>Formicinae</taxon>
        <taxon>Lasius</taxon>
        <taxon>Lasius</taxon>
    </lineage>
</organism>
<dbReference type="PaxDb" id="67767-A0A0J7K8L8"/>
<dbReference type="GO" id="GO:0003964">
    <property type="term" value="F:RNA-directed DNA polymerase activity"/>
    <property type="evidence" value="ECO:0007669"/>
    <property type="project" value="UniProtKB-KW"/>
</dbReference>
<dbReference type="FunFam" id="3.10.20.370:FF:000001">
    <property type="entry name" value="Retrovirus-related Pol polyprotein from transposon 17.6-like protein"/>
    <property type="match status" value="1"/>
</dbReference>
<evidence type="ECO:0000256" key="2">
    <source>
        <dbReference type="ARBA" id="ARBA00022695"/>
    </source>
</evidence>
<dbReference type="SUPFAM" id="SSF56672">
    <property type="entry name" value="DNA/RNA polymerases"/>
    <property type="match status" value="1"/>
</dbReference>
<dbReference type="Gene3D" id="1.10.340.70">
    <property type="match status" value="1"/>
</dbReference>
<dbReference type="GO" id="GO:0003676">
    <property type="term" value="F:nucleic acid binding"/>
    <property type="evidence" value="ECO:0007669"/>
    <property type="project" value="InterPro"/>
</dbReference>
<dbReference type="Gene3D" id="3.30.70.270">
    <property type="match status" value="1"/>
</dbReference>
<dbReference type="GO" id="GO:0015074">
    <property type="term" value="P:DNA integration"/>
    <property type="evidence" value="ECO:0007669"/>
    <property type="project" value="InterPro"/>
</dbReference>
<dbReference type="EC" id="2.7.7.49" evidence="1"/>
<keyword evidence="7" id="KW-0175">Coiled coil</keyword>
<keyword evidence="5" id="KW-0695">RNA-directed DNA polymerase</keyword>
<dbReference type="FunFam" id="3.30.70.270:FF:000020">
    <property type="entry name" value="Transposon Tf2-6 polyprotein-like Protein"/>
    <property type="match status" value="1"/>
</dbReference>
<name>A0A0J7K8L8_LASNI</name>
<dbReference type="GO" id="GO:0004519">
    <property type="term" value="F:endonuclease activity"/>
    <property type="evidence" value="ECO:0007669"/>
    <property type="project" value="UniProtKB-KW"/>
</dbReference>
<dbReference type="InterPro" id="IPR012337">
    <property type="entry name" value="RNaseH-like_sf"/>
</dbReference>
<keyword evidence="6" id="KW-0511">Multifunctional enzyme</keyword>
<protein>
    <recommendedName>
        <fullName evidence="1">RNA-directed DNA polymerase</fullName>
        <ecNumber evidence="1">2.7.7.49</ecNumber>
    </recommendedName>
</protein>
<dbReference type="Pfam" id="PF17921">
    <property type="entry name" value="Integrase_H2C2"/>
    <property type="match status" value="1"/>
</dbReference>
<evidence type="ECO:0000259" key="9">
    <source>
        <dbReference type="PROSITE" id="PS50994"/>
    </source>
</evidence>